<evidence type="ECO:0000313" key="2">
    <source>
        <dbReference type="EMBL" id="RAL46818.1"/>
    </source>
</evidence>
<sequence length="81" mass="8985">MSDSSRPYQACPKSAPRHRSVSISDIARAPEPSFSSPLSARQQIQVGDRSSPALFSPYNILLLWVESLVQQIDFETMNPGH</sequence>
<keyword evidence="3" id="KW-1185">Reference proteome</keyword>
<comment type="caution">
    <text evidence="2">The sequence shown here is derived from an EMBL/GenBank/DDBJ whole genome shotgun (WGS) entry which is preliminary data.</text>
</comment>
<dbReference type="AlphaFoldDB" id="A0A328DQ74"/>
<proteinExistence type="predicted"/>
<feature type="region of interest" description="Disordered" evidence="1">
    <location>
        <begin position="1"/>
        <end position="41"/>
    </location>
</feature>
<protein>
    <submittedName>
        <fullName evidence="2">Uncharacterized protein</fullName>
    </submittedName>
</protein>
<accession>A0A328DQ74</accession>
<evidence type="ECO:0000313" key="3">
    <source>
        <dbReference type="Proteomes" id="UP000249390"/>
    </source>
</evidence>
<evidence type="ECO:0000256" key="1">
    <source>
        <dbReference type="SAM" id="MobiDB-lite"/>
    </source>
</evidence>
<reference evidence="2 3" key="1">
    <citation type="submission" date="2018-06" db="EMBL/GenBank/DDBJ databases">
        <title>The Genome of Cuscuta australis (Dodder) Provides Insight into the Evolution of Plant Parasitism.</title>
        <authorList>
            <person name="Liu H."/>
        </authorList>
    </citation>
    <scope>NUCLEOTIDE SEQUENCE [LARGE SCALE GENOMIC DNA]</scope>
    <source>
        <strain evidence="3">cv. Yunnan</strain>
        <tissue evidence="2">Vines</tissue>
    </source>
</reference>
<dbReference type="Proteomes" id="UP000249390">
    <property type="component" value="Unassembled WGS sequence"/>
</dbReference>
<name>A0A328DQ74_9ASTE</name>
<dbReference type="EMBL" id="NQVE01000122">
    <property type="protein sequence ID" value="RAL46818.1"/>
    <property type="molecule type" value="Genomic_DNA"/>
</dbReference>
<gene>
    <name evidence="2" type="ORF">DM860_005097</name>
</gene>
<organism evidence="2 3">
    <name type="scientific">Cuscuta australis</name>
    <dbReference type="NCBI Taxonomy" id="267555"/>
    <lineage>
        <taxon>Eukaryota</taxon>
        <taxon>Viridiplantae</taxon>
        <taxon>Streptophyta</taxon>
        <taxon>Embryophyta</taxon>
        <taxon>Tracheophyta</taxon>
        <taxon>Spermatophyta</taxon>
        <taxon>Magnoliopsida</taxon>
        <taxon>eudicotyledons</taxon>
        <taxon>Gunneridae</taxon>
        <taxon>Pentapetalae</taxon>
        <taxon>asterids</taxon>
        <taxon>lamiids</taxon>
        <taxon>Solanales</taxon>
        <taxon>Convolvulaceae</taxon>
        <taxon>Cuscuteae</taxon>
        <taxon>Cuscuta</taxon>
        <taxon>Cuscuta subgen. Grammica</taxon>
        <taxon>Cuscuta sect. Cleistogrammica</taxon>
    </lineage>
</organism>